<name>A0ABT4SB69_9ACTN</name>
<accession>A0ABT4SB69</accession>
<protein>
    <recommendedName>
        <fullName evidence="3">XRE family transcriptional regulator</fullName>
    </recommendedName>
</protein>
<reference evidence="1" key="1">
    <citation type="submission" date="2022-11" db="EMBL/GenBank/DDBJ databases">
        <title>Nonomuraea corallina sp. nov., a new species of the genus Nonomuraea isolated from sea side sediment in Thai sea.</title>
        <authorList>
            <person name="Ngamcharungchit C."/>
            <person name="Matsumoto A."/>
            <person name="Suriyachadkun C."/>
            <person name="Panbangred W."/>
            <person name="Inahashi Y."/>
            <person name="Intra B."/>
        </authorList>
    </citation>
    <scope>NUCLEOTIDE SEQUENCE</scope>
    <source>
        <strain evidence="1">MCN248</strain>
    </source>
</reference>
<gene>
    <name evidence="1" type="ORF">OUY22_13280</name>
</gene>
<evidence type="ECO:0000313" key="1">
    <source>
        <dbReference type="EMBL" id="MDA0634390.1"/>
    </source>
</evidence>
<dbReference type="RefSeq" id="WP_270155200.1">
    <property type="nucleotide sequence ID" value="NZ_JAPNNL010000041.1"/>
</dbReference>
<comment type="caution">
    <text evidence="1">The sequence shown here is derived from an EMBL/GenBank/DDBJ whole genome shotgun (WGS) entry which is preliminary data.</text>
</comment>
<proteinExistence type="predicted"/>
<dbReference type="EMBL" id="JAPNNL010000041">
    <property type="protein sequence ID" value="MDA0634390.1"/>
    <property type="molecule type" value="Genomic_DNA"/>
</dbReference>
<evidence type="ECO:0008006" key="3">
    <source>
        <dbReference type="Google" id="ProtNLM"/>
    </source>
</evidence>
<sequence>MTETPAGKFHAAFIAQLKELRESAGQPSYSEMNLLSRALDVPKELPASTLSDILNCKRERLPDWKLVASFVMVCHRHAAQTGLPVDRLGTLEQWQSRWAAARSEQPGPQVTGSFDLYRTPADEAERRTSRTVAYLVRRAAEGGSEPAFRLAIVHALAGEVAASRYWAHIAVRRRHPGAESFAGDQPPLTLAADLAFGYGQAYERESTTKHDIARFYYKLAADHGHPGAAERLRALRSVPFGKLLPAPVRPQPLPETGP</sequence>
<evidence type="ECO:0000313" key="2">
    <source>
        <dbReference type="Proteomes" id="UP001144036"/>
    </source>
</evidence>
<keyword evidence="2" id="KW-1185">Reference proteome</keyword>
<organism evidence="1 2">
    <name type="scientific">Nonomuraea corallina</name>
    <dbReference type="NCBI Taxonomy" id="2989783"/>
    <lineage>
        <taxon>Bacteria</taxon>
        <taxon>Bacillati</taxon>
        <taxon>Actinomycetota</taxon>
        <taxon>Actinomycetes</taxon>
        <taxon>Streptosporangiales</taxon>
        <taxon>Streptosporangiaceae</taxon>
        <taxon>Nonomuraea</taxon>
    </lineage>
</organism>
<dbReference type="Proteomes" id="UP001144036">
    <property type="component" value="Unassembled WGS sequence"/>
</dbReference>